<feature type="compositionally biased region" description="Basic and acidic residues" evidence="1">
    <location>
        <begin position="106"/>
        <end position="123"/>
    </location>
</feature>
<feature type="compositionally biased region" description="Pro residues" evidence="1">
    <location>
        <begin position="74"/>
        <end position="87"/>
    </location>
</feature>
<reference evidence="2" key="1">
    <citation type="journal article" date="2016" name="Gigascience">
        <title>De novo construction of an expanded transcriptome assembly for the western tarnished plant bug, Lygus hesperus.</title>
        <authorList>
            <person name="Tassone E.E."/>
            <person name="Geib S.M."/>
            <person name="Hall B."/>
            <person name="Fabrick J.A."/>
            <person name="Brent C.S."/>
            <person name="Hull J.J."/>
        </authorList>
    </citation>
    <scope>NUCLEOTIDE SEQUENCE</scope>
</reference>
<protein>
    <submittedName>
        <fullName evidence="2">Uncharacterized protein</fullName>
    </submittedName>
</protein>
<feature type="region of interest" description="Disordered" evidence="1">
    <location>
        <begin position="37"/>
        <end position="128"/>
    </location>
</feature>
<feature type="region of interest" description="Disordered" evidence="1">
    <location>
        <begin position="1"/>
        <end position="20"/>
    </location>
</feature>
<sequence>MVMTARERLRKHREKLKEDPAKYAKYLEKQRAYVAAKRKKVAEMGKREHRRTKKMWRESKKKQRAKEKAANFRPPTPPSEPVSPPRVAPSGNQPREGSPDVTSSSDRLESEIKEEPVSPDRKNITAGSILEPEIVWLPVMEELDTFHDESGPPTEKMCKVDDMLKVELIVKEEPVSVECGPQDLTFRLGP</sequence>
<gene>
    <name evidence="2" type="ORF">g.71874</name>
</gene>
<accession>A0A146MBS2</accession>
<feature type="compositionally biased region" description="Basic residues" evidence="1">
    <location>
        <begin position="47"/>
        <end position="65"/>
    </location>
</feature>
<feature type="compositionally biased region" description="Polar residues" evidence="1">
    <location>
        <begin position="91"/>
        <end position="105"/>
    </location>
</feature>
<dbReference type="EMBL" id="GDHC01001425">
    <property type="protein sequence ID" value="JAQ17204.1"/>
    <property type="molecule type" value="Transcribed_RNA"/>
</dbReference>
<name>A0A146MBS2_LYGHE</name>
<evidence type="ECO:0000256" key="1">
    <source>
        <dbReference type="SAM" id="MobiDB-lite"/>
    </source>
</evidence>
<proteinExistence type="predicted"/>
<organism evidence="2">
    <name type="scientific">Lygus hesperus</name>
    <name type="common">Western plant bug</name>
    <dbReference type="NCBI Taxonomy" id="30085"/>
    <lineage>
        <taxon>Eukaryota</taxon>
        <taxon>Metazoa</taxon>
        <taxon>Ecdysozoa</taxon>
        <taxon>Arthropoda</taxon>
        <taxon>Hexapoda</taxon>
        <taxon>Insecta</taxon>
        <taxon>Pterygota</taxon>
        <taxon>Neoptera</taxon>
        <taxon>Paraneoptera</taxon>
        <taxon>Hemiptera</taxon>
        <taxon>Heteroptera</taxon>
        <taxon>Panheteroptera</taxon>
        <taxon>Cimicomorpha</taxon>
        <taxon>Miridae</taxon>
        <taxon>Mirini</taxon>
        <taxon>Lygus</taxon>
    </lineage>
</organism>
<evidence type="ECO:0000313" key="2">
    <source>
        <dbReference type="EMBL" id="JAQ17204.1"/>
    </source>
</evidence>
<dbReference type="AlphaFoldDB" id="A0A146MBS2"/>